<evidence type="ECO:0000256" key="4">
    <source>
        <dbReference type="ARBA" id="ARBA00023136"/>
    </source>
</evidence>
<dbReference type="GeneID" id="30202500"/>
<feature type="transmembrane region" description="Helical" evidence="6">
    <location>
        <begin position="140"/>
        <end position="166"/>
    </location>
</feature>
<feature type="transmembrane region" description="Helical" evidence="6">
    <location>
        <begin position="610"/>
        <end position="631"/>
    </location>
</feature>
<keyword evidence="2 6" id="KW-0812">Transmembrane</keyword>
<dbReference type="RefSeq" id="XP_019035931.1">
    <property type="nucleotide sequence ID" value="XM_019185254.1"/>
</dbReference>
<dbReference type="OrthoDB" id="2502820at2759"/>
<keyword evidence="3 6" id="KW-1133">Transmembrane helix</keyword>
<dbReference type="EMBL" id="KV454215">
    <property type="protein sequence ID" value="ODQ56724.1"/>
    <property type="molecule type" value="Genomic_DNA"/>
</dbReference>
<keyword evidence="4 6" id="KW-0472">Membrane</keyword>
<dbReference type="GO" id="GO:0016020">
    <property type="term" value="C:membrane"/>
    <property type="evidence" value="ECO:0007669"/>
    <property type="project" value="UniProtKB-SubCell"/>
</dbReference>
<accession>A0A1E3NUG6</accession>
<name>A0A1E3NUG6_WICAA</name>
<feature type="compositionally biased region" description="Polar residues" evidence="5">
    <location>
        <begin position="193"/>
        <end position="213"/>
    </location>
</feature>
<evidence type="ECO:0008006" key="9">
    <source>
        <dbReference type="Google" id="ProtNLM"/>
    </source>
</evidence>
<evidence type="ECO:0000313" key="7">
    <source>
        <dbReference type="EMBL" id="ODQ56724.1"/>
    </source>
</evidence>
<dbReference type="InterPro" id="IPR007300">
    <property type="entry name" value="CidB/LrgB"/>
</dbReference>
<dbReference type="PANTHER" id="PTHR30249">
    <property type="entry name" value="PUTATIVE SEROTONIN TRANSPORTER"/>
    <property type="match status" value="1"/>
</dbReference>
<evidence type="ECO:0000256" key="3">
    <source>
        <dbReference type="ARBA" id="ARBA00022989"/>
    </source>
</evidence>
<evidence type="ECO:0000256" key="5">
    <source>
        <dbReference type="SAM" id="MobiDB-lite"/>
    </source>
</evidence>
<dbReference type="Pfam" id="PF04172">
    <property type="entry name" value="LrgB"/>
    <property type="match status" value="1"/>
</dbReference>
<evidence type="ECO:0000256" key="2">
    <source>
        <dbReference type="ARBA" id="ARBA00022692"/>
    </source>
</evidence>
<reference evidence="7 8" key="1">
    <citation type="journal article" date="2016" name="Proc. Natl. Acad. Sci. U.S.A.">
        <title>Comparative genomics of biotechnologically important yeasts.</title>
        <authorList>
            <person name="Riley R."/>
            <person name="Haridas S."/>
            <person name="Wolfe K.H."/>
            <person name="Lopes M.R."/>
            <person name="Hittinger C.T."/>
            <person name="Goeker M."/>
            <person name="Salamov A.A."/>
            <person name="Wisecaver J.H."/>
            <person name="Long T.M."/>
            <person name="Calvey C.H."/>
            <person name="Aerts A.L."/>
            <person name="Barry K.W."/>
            <person name="Choi C."/>
            <person name="Clum A."/>
            <person name="Coughlan A.Y."/>
            <person name="Deshpande S."/>
            <person name="Douglass A.P."/>
            <person name="Hanson S.J."/>
            <person name="Klenk H.-P."/>
            <person name="LaButti K.M."/>
            <person name="Lapidus A."/>
            <person name="Lindquist E.A."/>
            <person name="Lipzen A.M."/>
            <person name="Meier-Kolthoff J.P."/>
            <person name="Ohm R.A."/>
            <person name="Otillar R.P."/>
            <person name="Pangilinan J.L."/>
            <person name="Peng Y."/>
            <person name="Rokas A."/>
            <person name="Rosa C.A."/>
            <person name="Scheuner C."/>
            <person name="Sibirny A.A."/>
            <person name="Slot J.C."/>
            <person name="Stielow J.B."/>
            <person name="Sun H."/>
            <person name="Kurtzman C.P."/>
            <person name="Blackwell M."/>
            <person name="Grigoriev I.V."/>
            <person name="Jeffries T.W."/>
        </authorList>
    </citation>
    <scope>NUCLEOTIDE SEQUENCE [LARGE SCALE GENOMIC DNA]</scope>
    <source>
        <strain evidence="8">ATCC 58044 / CBS 1984 / NCYC 433 / NRRL Y-366-8</strain>
    </source>
</reference>
<dbReference type="Proteomes" id="UP000094112">
    <property type="component" value="Unassembled WGS sequence"/>
</dbReference>
<gene>
    <name evidence="7" type="ORF">WICANDRAFT_81558</name>
</gene>
<feature type="transmembrane region" description="Helical" evidence="6">
    <location>
        <begin position="584"/>
        <end position="604"/>
    </location>
</feature>
<feature type="transmembrane region" description="Helical" evidence="6">
    <location>
        <begin position="467"/>
        <end position="486"/>
    </location>
</feature>
<organism evidence="7 8">
    <name type="scientific">Wickerhamomyces anomalus (strain ATCC 58044 / CBS 1984 / NCYC 433 / NRRL Y-366-8)</name>
    <name type="common">Yeast</name>
    <name type="synonym">Hansenula anomala</name>
    <dbReference type="NCBI Taxonomy" id="683960"/>
    <lineage>
        <taxon>Eukaryota</taxon>
        <taxon>Fungi</taxon>
        <taxon>Dikarya</taxon>
        <taxon>Ascomycota</taxon>
        <taxon>Saccharomycotina</taxon>
        <taxon>Saccharomycetes</taxon>
        <taxon>Phaffomycetales</taxon>
        <taxon>Wickerhamomycetaceae</taxon>
        <taxon>Wickerhamomyces</taxon>
    </lineage>
</organism>
<keyword evidence="8" id="KW-1185">Reference proteome</keyword>
<feature type="transmembrane region" description="Helical" evidence="6">
    <location>
        <begin position="493"/>
        <end position="512"/>
    </location>
</feature>
<protein>
    <recommendedName>
        <fullName evidence="9">LrgB-like protein</fullName>
    </recommendedName>
</protein>
<feature type="transmembrane region" description="Helical" evidence="6">
    <location>
        <begin position="114"/>
        <end position="134"/>
    </location>
</feature>
<comment type="subcellular location">
    <subcellularLocation>
        <location evidence="1">Membrane</location>
        <topology evidence="1">Multi-pass membrane protein</topology>
    </subcellularLocation>
</comment>
<feature type="transmembrane region" description="Helical" evidence="6">
    <location>
        <begin position="71"/>
        <end position="93"/>
    </location>
</feature>
<dbReference type="AlphaFoldDB" id="A0A1E3NUG6"/>
<proteinExistence type="predicted"/>
<evidence type="ECO:0000313" key="8">
    <source>
        <dbReference type="Proteomes" id="UP000094112"/>
    </source>
</evidence>
<sequence length="646" mass="72516">MSTKKSSSFLLLSDLYHGAVLSIPTNIQSKGTKLSRKHIYDSYVKVPFGVLVILGILYAVNEIIILTTIDFPASVTCMLLLYIFLISSQRFLGNRRTTKIVKFIDIPGGFSLRWINIFFTPAFITLPLSSWISAKEALTIAAVFLIGYFVATAIVAYFCVFLQMLLKKTRRSNVERAEELNLMEDNDELNGNTTALTSNNDLLGSPTSQSNDSVRVYEGGERRESNVSITSPIELNRMRSLEQNPETIVNDIPRGDEDSVEDEFRRSISSRHQGLFNNQQTDDQTSDEVVKIELQTNKDSKIWKIPSMPSPVAQPKRPNNPGVKAKLNKFNKLLCKRSVLEQNPMLETDRKIIIGQFVFKNFDYIVLFGLFIASLPIYFARDYAMFLHLSIAVATFIFLLNVPPPKYKKFLHPVLCSVALSWFFFYIFSLMKRENFLDTLKQYKTGRNYLKLFNHRKNDKWPGAGDVFSTLMDVSIVSLSIPMYTYRNDLKRHFFALLPPILLMSFGCFFVYPPLCYHLGISSERSLGFAGRSVTLALGTPFVQALDGSVPLMAVTTVVSGIVGALTGQFVFGKHVLRLRDDDYVTRGITLGVNCGAIATAHLLTIDPRAAAMSSLSFVLFGTIMVIMASIKPLANIVKVWAGVDV</sequence>
<feature type="transmembrane region" description="Helical" evidence="6">
    <location>
        <begin position="550"/>
        <end position="572"/>
    </location>
</feature>
<feature type="transmembrane region" description="Helical" evidence="6">
    <location>
        <begin position="43"/>
        <end position="65"/>
    </location>
</feature>
<evidence type="ECO:0000256" key="6">
    <source>
        <dbReference type="SAM" id="Phobius"/>
    </source>
</evidence>
<dbReference type="PANTHER" id="PTHR30249:SF0">
    <property type="entry name" value="PLASTIDAL GLYCOLATE_GLYCERATE TRANSLOCATOR 1, CHLOROPLASTIC"/>
    <property type="match status" value="1"/>
</dbReference>
<feature type="transmembrane region" description="Helical" evidence="6">
    <location>
        <begin position="361"/>
        <end position="379"/>
    </location>
</feature>
<evidence type="ECO:0000256" key="1">
    <source>
        <dbReference type="ARBA" id="ARBA00004141"/>
    </source>
</evidence>
<feature type="transmembrane region" description="Helical" evidence="6">
    <location>
        <begin position="410"/>
        <end position="431"/>
    </location>
</feature>
<feature type="transmembrane region" description="Helical" evidence="6">
    <location>
        <begin position="385"/>
        <end position="403"/>
    </location>
</feature>
<feature type="region of interest" description="Disordered" evidence="5">
    <location>
        <begin position="188"/>
        <end position="230"/>
    </location>
</feature>